<comment type="caution">
    <text evidence="7">The sequence shown here is derived from an EMBL/GenBank/DDBJ whole genome shotgun (WGS) entry which is preliminary data.</text>
</comment>
<evidence type="ECO:0000256" key="2">
    <source>
        <dbReference type="ARBA" id="ARBA00022801"/>
    </source>
</evidence>
<evidence type="ECO:0000256" key="4">
    <source>
        <dbReference type="ARBA" id="ARBA00038299"/>
    </source>
</evidence>
<dbReference type="CDD" id="cd18673">
    <property type="entry name" value="PIN_XRN1-2-like"/>
    <property type="match status" value="1"/>
</dbReference>
<dbReference type="InterPro" id="IPR041412">
    <property type="entry name" value="Xrn1_helical"/>
</dbReference>
<protein>
    <submittedName>
        <fullName evidence="7">5'-3' exoribonuclease like protein</fullName>
    </submittedName>
</protein>
<sequence length="423" mass="48736">MGVPKFARFVSERYPLVLRDVVTTDAGLYDNLYIDCNAIIHESASRENKCKMCLSEKDIVERVLAYITHLFDVVRPKKLLFIAVDGVAPRTKMNQQRERRVAGAIASRMPELNPVEICGESHLADWKAELETLYRGDIPHFERTSISPGTPFMIRFTRILTMFLANRKTFCPAWRDITLILSGVDVPGEGEHKFLDYIRERQRKDPSYLGSESHAFHGLDADLIFLALSTHEPRIGIFRREVDFKPPFERNGLDVHLQPWDINMQVLDIGVLRQYMHEEFLFAFQHGKRAIKTYKGTRMWNNAYNTAIKDALKKKEEKEHEDSSKDVSSLSSDIISLPSEFGEKEEEGEEEPEEFMDPIDVVEFKNRFEKDWEDHKASVLASIPEFDFERVIDDFVVICLFIGNDFLPHLAGVSVTTAETILD</sequence>
<dbReference type="EMBL" id="BQXS01005588">
    <property type="protein sequence ID" value="GKT13088.1"/>
    <property type="molecule type" value="Genomic_DNA"/>
</dbReference>
<organism evidence="7 8">
    <name type="scientific">Aduncisulcus paluster</name>
    <dbReference type="NCBI Taxonomy" id="2918883"/>
    <lineage>
        <taxon>Eukaryota</taxon>
        <taxon>Metamonada</taxon>
        <taxon>Carpediemonas-like organisms</taxon>
        <taxon>Aduncisulcus</taxon>
    </lineage>
</organism>
<dbReference type="InterPro" id="IPR004859">
    <property type="entry name" value="Xrn1_N"/>
</dbReference>
<dbReference type="PANTHER" id="PTHR12341:SF7">
    <property type="entry name" value="5'-3' EXORIBONUCLEASE 1"/>
    <property type="match status" value="1"/>
</dbReference>
<evidence type="ECO:0000256" key="1">
    <source>
        <dbReference type="ARBA" id="ARBA00022722"/>
    </source>
</evidence>
<evidence type="ECO:0000259" key="5">
    <source>
        <dbReference type="Pfam" id="PF03159"/>
    </source>
</evidence>
<dbReference type="PANTHER" id="PTHR12341">
    <property type="entry name" value="5'-&gt;3' EXORIBONUCLEASE"/>
    <property type="match status" value="1"/>
</dbReference>
<evidence type="ECO:0000313" key="8">
    <source>
        <dbReference type="Proteomes" id="UP001057375"/>
    </source>
</evidence>
<keyword evidence="3" id="KW-0269">Exonuclease</keyword>
<dbReference type="Pfam" id="PF17846">
    <property type="entry name" value="XRN_M"/>
    <property type="match status" value="1"/>
</dbReference>
<evidence type="ECO:0000256" key="3">
    <source>
        <dbReference type="ARBA" id="ARBA00022839"/>
    </source>
</evidence>
<name>A0ABQ5JR31_9EUKA</name>
<keyword evidence="2" id="KW-0378">Hydrolase</keyword>
<feature type="domain" description="Xrn1 helical" evidence="6">
    <location>
        <begin position="386"/>
        <end position="415"/>
    </location>
</feature>
<feature type="non-terminal residue" evidence="7">
    <location>
        <position position="423"/>
    </location>
</feature>
<dbReference type="Gene3D" id="3.40.50.12390">
    <property type="match status" value="2"/>
</dbReference>
<accession>A0ABQ5JR31</accession>
<dbReference type="Pfam" id="PF03159">
    <property type="entry name" value="XRN_N"/>
    <property type="match status" value="1"/>
</dbReference>
<dbReference type="Proteomes" id="UP001057375">
    <property type="component" value="Unassembled WGS sequence"/>
</dbReference>
<keyword evidence="8" id="KW-1185">Reference proteome</keyword>
<gene>
    <name evidence="7" type="ORF">ADUPG1_003925</name>
</gene>
<dbReference type="InterPro" id="IPR027073">
    <property type="entry name" value="5_3_exoribonuclease"/>
</dbReference>
<evidence type="ECO:0000313" key="7">
    <source>
        <dbReference type="EMBL" id="GKT13088.1"/>
    </source>
</evidence>
<keyword evidence="1" id="KW-0540">Nuclease</keyword>
<reference evidence="7" key="1">
    <citation type="submission" date="2022-03" db="EMBL/GenBank/DDBJ databases">
        <title>Draft genome sequence of Aduncisulcus paluster, a free-living microaerophilic Fornicata.</title>
        <authorList>
            <person name="Yuyama I."/>
            <person name="Kume K."/>
            <person name="Tamura T."/>
            <person name="Inagaki Y."/>
            <person name="Hashimoto T."/>
        </authorList>
    </citation>
    <scope>NUCLEOTIDE SEQUENCE</scope>
    <source>
        <strain evidence="7">NY0171</strain>
    </source>
</reference>
<feature type="domain" description="Xrn1 N-terminal" evidence="5">
    <location>
        <begin position="1"/>
        <end position="240"/>
    </location>
</feature>
<comment type="similarity">
    <text evidence="4">Belongs to the 5'-3' exonuclease family.</text>
</comment>
<proteinExistence type="inferred from homology"/>
<evidence type="ECO:0000259" key="6">
    <source>
        <dbReference type="Pfam" id="PF17846"/>
    </source>
</evidence>